<dbReference type="Gene3D" id="2.30.30.240">
    <property type="entry name" value="PRC-barrel domain"/>
    <property type="match status" value="1"/>
</dbReference>
<proteinExistence type="predicted"/>
<organism evidence="2 3">
    <name type="scientific">Paludibaculum fermentans</name>
    <dbReference type="NCBI Taxonomy" id="1473598"/>
    <lineage>
        <taxon>Bacteria</taxon>
        <taxon>Pseudomonadati</taxon>
        <taxon>Acidobacteriota</taxon>
        <taxon>Terriglobia</taxon>
        <taxon>Bryobacterales</taxon>
        <taxon>Bryobacteraceae</taxon>
        <taxon>Paludibaculum</taxon>
    </lineage>
</organism>
<protein>
    <submittedName>
        <fullName evidence="2">PRC-barrel domain-containing protein</fullName>
    </submittedName>
</protein>
<dbReference type="KEGG" id="pfer:IRI77_15205"/>
<dbReference type="InterPro" id="IPR027275">
    <property type="entry name" value="PRC-brl_dom"/>
</dbReference>
<evidence type="ECO:0000313" key="2">
    <source>
        <dbReference type="EMBL" id="QOY91239.1"/>
    </source>
</evidence>
<evidence type="ECO:0000259" key="1">
    <source>
        <dbReference type="Pfam" id="PF05239"/>
    </source>
</evidence>
<dbReference type="RefSeq" id="WP_194452893.1">
    <property type="nucleotide sequence ID" value="NZ_CP063849.1"/>
</dbReference>
<evidence type="ECO:0000313" key="3">
    <source>
        <dbReference type="Proteomes" id="UP000593892"/>
    </source>
</evidence>
<dbReference type="Proteomes" id="UP000593892">
    <property type="component" value="Chromosome"/>
</dbReference>
<accession>A0A7S7SNA0</accession>
<gene>
    <name evidence="2" type="ORF">IRI77_15205</name>
</gene>
<dbReference type="PANTHER" id="PTHR36505:SF1">
    <property type="entry name" value="BLR1072 PROTEIN"/>
    <property type="match status" value="1"/>
</dbReference>
<dbReference type="InterPro" id="IPR011033">
    <property type="entry name" value="PRC_barrel-like_sf"/>
</dbReference>
<dbReference type="EMBL" id="CP063849">
    <property type="protein sequence ID" value="QOY91239.1"/>
    <property type="molecule type" value="Genomic_DNA"/>
</dbReference>
<reference evidence="2 3" key="1">
    <citation type="submission" date="2020-10" db="EMBL/GenBank/DDBJ databases">
        <title>Complete genome sequence of Paludibaculum fermentans P105T, a facultatively anaerobic acidobacterium capable of dissimilatory Fe(III) reduction.</title>
        <authorList>
            <person name="Dedysh S.N."/>
            <person name="Beletsky A.V."/>
            <person name="Kulichevskaya I.S."/>
            <person name="Mardanov A.V."/>
            <person name="Ravin N.V."/>
        </authorList>
    </citation>
    <scope>NUCLEOTIDE SEQUENCE [LARGE SCALE GENOMIC DNA]</scope>
    <source>
        <strain evidence="2 3">P105</strain>
    </source>
</reference>
<feature type="domain" description="PRC-barrel" evidence="1">
    <location>
        <begin position="19"/>
        <end position="92"/>
    </location>
</feature>
<dbReference type="PANTHER" id="PTHR36505">
    <property type="entry name" value="BLR1072 PROTEIN"/>
    <property type="match status" value="1"/>
</dbReference>
<name>A0A7S7SNA0_PALFE</name>
<dbReference type="SUPFAM" id="SSF50346">
    <property type="entry name" value="PRC-barrel domain"/>
    <property type="match status" value="1"/>
</dbReference>
<keyword evidence="3" id="KW-1185">Reference proteome</keyword>
<dbReference type="AlphaFoldDB" id="A0A7S7SNA0"/>
<dbReference type="Pfam" id="PF05239">
    <property type="entry name" value="PRC"/>
    <property type="match status" value="1"/>
</dbReference>
<sequence length="142" mass="16038">MQASKIKKIDPDKKFRRVLAASTLAGDKVRNAVGEDLGKIDEIMIDIPTGRIAYAVLSFGGILRMGNKLFAVPWSALRVDEDEKCFILDVDSRTLESAPGFDKDNWPDMADTTWGAEVFKYYRATPYWDDTETKQWSASNRP</sequence>